<dbReference type="EMBL" id="ALQA01000018">
    <property type="protein sequence ID" value="EJZ09998.1"/>
    <property type="molecule type" value="Genomic_DNA"/>
</dbReference>
<evidence type="ECO:0000313" key="2">
    <source>
        <dbReference type="Proteomes" id="UP000006072"/>
    </source>
</evidence>
<dbReference type="PATRIC" id="fig|1194972.3.peg.2191"/>
<keyword evidence="2" id="KW-1185">Reference proteome</keyword>
<protein>
    <recommendedName>
        <fullName evidence="3">FAD-dependent oxidoreductase 2 FAD binding domain-containing protein</fullName>
    </recommendedName>
</protein>
<dbReference type="HOGENOM" id="CLU_059533_0_0_11"/>
<organism evidence="1 2">
    <name type="scientific">Mycolicibacterium vaccae ATCC 25954</name>
    <dbReference type="NCBI Taxonomy" id="1194972"/>
    <lineage>
        <taxon>Bacteria</taxon>
        <taxon>Bacillati</taxon>
        <taxon>Actinomycetota</taxon>
        <taxon>Actinomycetes</taxon>
        <taxon>Mycobacteriales</taxon>
        <taxon>Mycobacteriaceae</taxon>
        <taxon>Mycolicibacterium</taxon>
    </lineage>
</organism>
<dbReference type="Gene3D" id="3.50.50.60">
    <property type="entry name" value="FAD/NAD(P)-binding domain"/>
    <property type="match status" value="1"/>
</dbReference>
<dbReference type="eggNOG" id="ENOG5030UVZ">
    <property type="taxonomic scope" value="Bacteria"/>
</dbReference>
<gene>
    <name evidence="1" type="ORF">MVAC_10937</name>
</gene>
<sequence length="291" mass="31217">MFCEPEWDDEVDVVVTGTGSAGLATAISAVEHDGDVFLAEAAGPDLAGGLHGLRRYFAGADEDGADEDEDERDEATSEYFWALTEDLDLTTLSRPGPDLPVRLMPETAPIRGRSVPPFEGWRLREWAAVCIPSPTGYLYTQVTDWTSTTMCAEGGEQFEITEIGVMSPDPDDPAGSVHRWLTAEADDRGLSPCPVRRLDRLVFDEGRVTGAVFATDEGPLTVRARHGVLVCDDTAGRGAPWPALANGTPLRVALVGKDASRFGRLEMLTADPAVAQSIPSPSAATVTTWRS</sequence>
<comment type="caution">
    <text evidence="1">The sequence shown here is derived from an EMBL/GenBank/DDBJ whole genome shotgun (WGS) entry which is preliminary data.</text>
</comment>
<proteinExistence type="predicted"/>
<accession>K0V5F1</accession>
<dbReference type="InterPro" id="IPR036188">
    <property type="entry name" value="FAD/NAD-bd_sf"/>
</dbReference>
<evidence type="ECO:0000313" key="1">
    <source>
        <dbReference type="EMBL" id="EJZ09998.1"/>
    </source>
</evidence>
<name>K0V5F1_MYCVA</name>
<dbReference type="RefSeq" id="WP_003928836.1">
    <property type="nucleotide sequence ID" value="NZ_JH814684.1"/>
</dbReference>
<dbReference type="Proteomes" id="UP000006072">
    <property type="component" value="Unassembled WGS sequence"/>
</dbReference>
<dbReference type="AlphaFoldDB" id="K0V5F1"/>
<reference evidence="1 2" key="1">
    <citation type="journal article" date="2012" name="J. Bacteriol.">
        <title>Complete Genome Sequence of Mycobacterium vaccae Type Strain ATCC 25954.</title>
        <authorList>
            <person name="Ho Y.S."/>
            <person name="Adroub S.A."/>
            <person name="Abadi M."/>
            <person name="Al Alwan B."/>
            <person name="Alkhateeb R."/>
            <person name="Gao G."/>
            <person name="Ragab A."/>
            <person name="Ali S."/>
            <person name="van Soolingen D."/>
            <person name="Bitter W."/>
            <person name="Pain A."/>
            <person name="Abdallah A.M."/>
        </authorList>
    </citation>
    <scope>NUCLEOTIDE SEQUENCE [LARGE SCALE GENOMIC DNA]</scope>
    <source>
        <strain evidence="1 2">ATCC 25954</strain>
    </source>
</reference>
<dbReference type="SUPFAM" id="SSF51905">
    <property type="entry name" value="FAD/NAD(P)-binding domain"/>
    <property type="match status" value="1"/>
</dbReference>
<evidence type="ECO:0008006" key="3">
    <source>
        <dbReference type="Google" id="ProtNLM"/>
    </source>
</evidence>